<dbReference type="AlphaFoldDB" id="A0A9P6PIF3"/>
<organism evidence="2 3">
    <name type="scientific">Mortierella polycephala</name>
    <dbReference type="NCBI Taxonomy" id="41804"/>
    <lineage>
        <taxon>Eukaryota</taxon>
        <taxon>Fungi</taxon>
        <taxon>Fungi incertae sedis</taxon>
        <taxon>Mucoromycota</taxon>
        <taxon>Mortierellomycotina</taxon>
        <taxon>Mortierellomycetes</taxon>
        <taxon>Mortierellales</taxon>
        <taxon>Mortierellaceae</taxon>
        <taxon>Mortierella</taxon>
    </lineage>
</organism>
<feature type="compositionally biased region" description="Basic and acidic residues" evidence="1">
    <location>
        <begin position="218"/>
        <end position="241"/>
    </location>
</feature>
<feature type="non-terminal residue" evidence="2">
    <location>
        <position position="313"/>
    </location>
</feature>
<dbReference type="Proteomes" id="UP000726737">
    <property type="component" value="Unassembled WGS sequence"/>
</dbReference>
<feature type="region of interest" description="Disordered" evidence="1">
    <location>
        <begin position="160"/>
        <end position="260"/>
    </location>
</feature>
<protein>
    <submittedName>
        <fullName evidence="2">Uncharacterized protein</fullName>
    </submittedName>
</protein>
<comment type="caution">
    <text evidence="2">The sequence shown here is derived from an EMBL/GenBank/DDBJ whole genome shotgun (WGS) entry which is preliminary data.</text>
</comment>
<feature type="region of interest" description="Disordered" evidence="1">
    <location>
        <begin position="94"/>
        <end position="117"/>
    </location>
</feature>
<evidence type="ECO:0000313" key="2">
    <source>
        <dbReference type="EMBL" id="KAG0248008.1"/>
    </source>
</evidence>
<feature type="compositionally biased region" description="Polar residues" evidence="1">
    <location>
        <begin position="245"/>
        <end position="256"/>
    </location>
</feature>
<evidence type="ECO:0000256" key="1">
    <source>
        <dbReference type="SAM" id="MobiDB-lite"/>
    </source>
</evidence>
<dbReference type="EMBL" id="JAAAJA010001137">
    <property type="protein sequence ID" value="KAG0248008.1"/>
    <property type="molecule type" value="Genomic_DNA"/>
</dbReference>
<evidence type="ECO:0000313" key="3">
    <source>
        <dbReference type="Proteomes" id="UP000726737"/>
    </source>
</evidence>
<sequence length="313" mass="34105">MTLLNVQNEGRRSGCIKAITTIKVIPAIKAVRGIKVVPAIKTVSGIRIVPAIKTVSGIKVVPAIKTVSGIKVIPVPNITPFSEVKGHQARIQIPTPSRSQSPEIKEKEQIKGESKEQECYPELRAIKTEQQELPLSNDREPEALAEIDGAVRVGNAKSNISKAPLLTPSPTPSRGSSPALEIDPGSETHAKKERDACKNVKNAKKKPTKTKKTSNTSKKTEVRDDENGVKASTEARIEDVPAKQVRQTKQLKQTKSIDGVPNEAVVNKPRLVRPGDAGHMKPYRDPAVQAESADITFEFKRKSRVVFSAARFD</sequence>
<feature type="compositionally biased region" description="Basic and acidic residues" evidence="1">
    <location>
        <begin position="186"/>
        <end position="198"/>
    </location>
</feature>
<reference evidence="2" key="1">
    <citation type="journal article" date="2020" name="Fungal Divers.">
        <title>Resolving the Mortierellaceae phylogeny through synthesis of multi-gene phylogenetics and phylogenomics.</title>
        <authorList>
            <person name="Vandepol N."/>
            <person name="Liber J."/>
            <person name="Desiro A."/>
            <person name="Na H."/>
            <person name="Kennedy M."/>
            <person name="Barry K."/>
            <person name="Grigoriev I.V."/>
            <person name="Miller A.N."/>
            <person name="O'Donnell K."/>
            <person name="Stajich J.E."/>
            <person name="Bonito G."/>
        </authorList>
    </citation>
    <scope>NUCLEOTIDE SEQUENCE</scope>
    <source>
        <strain evidence="2">KOD948</strain>
    </source>
</reference>
<feature type="compositionally biased region" description="Basic residues" evidence="1">
    <location>
        <begin position="201"/>
        <end position="212"/>
    </location>
</feature>
<gene>
    <name evidence="2" type="ORF">BG011_000633</name>
</gene>
<feature type="compositionally biased region" description="Low complexity" evidence="1">
    <location>
        <begin position="161"/>
        <end position="179"/>
    </location>
</feature>
<feature type="compositionally biased region" description="Basic and acidic residues" evidence="1">
    <location>
        <begin position="103"/>
        <end position="117"/>
    </location>
</feature>
<accession>A0A9P6PIF3</accession>
<name>A0A9P6PIF3_9FUNG</name>
<keyword evidence="3" id="KW-1185">Reference proteome</keyword>
<dbReference type="OrthoDB" id="10654513at2759"/>
<proteinExistence type="predicted"/>